<organism evidence="1 2">
    <name type="scientific">Mesorhizobium cantuariense</name>
    <dbReference type="NCBI Taxonomy" id="1300275"/>
    <lineage>
        <taxon>Bacteria</taxon>
        <taxon>Pseudomonadati</taxon>
        <taxon>Pseudomonadota</taxon>
        <taxon>Alphaproteobacteria</taxon>
        <taxon>Hyphomicrobiales</taxon>
        <taxon>Phyllobacteriaceae</taxon>
        <taxon>Mesorhizobium</taxon>
    </lineage>
</organism>
<dbReference type="EMBL" id="JBHRVD010000001">
    <property type="protein sequence ID" value="MFC3323149.1"/>
    <property type="molecule type" value="Genomic_DNA"/>
</dbReference>
<evidence type="ECO:0000313" key="1">
    <source>
        <dbReference type="EMBL" id="MFC3323149.1"/>
    </source>
</evidence>
<dbReference type="RefSeq" id="WP_378988341.1">
    <property type="nucleotide sequence ID" value="NZ_JBHRVD010000001.1"/>
</dbReference>
<sequence length="89" mass="10273">MKLELRLDAAQRHQTRDGANLPQRQIQSRTGENIAIRIFDRKTRQVRRRLSKAFDRQVKTFAADPPENFHAAFETLAVCFVSHGLLDTP</sequence>
<keyword evidence="2" id="KW-1185">Reference proteome</keyword>
<protein>
    <recommendedName>
        <fullName evidence="3">Transposase DDE domain-containing protein</fullName>
    </recommendedName>
</protein>
<evidence type="ECO:0000313" key="2">
    <source>
        <dbReference type="Proteomes" id="UP001595648"/>
    </source>
</evidence>
<gene>
    <name evidence="1" type="ORF">ACFOJ9_15375</name>
</gene>
<accession>A0ABV7MPL3</accession>
<dbReference type="Proteomes" id="UP001595648">
    <property type="component" value="Unassembled WGS sequence"/>
</dbReference>
<name>A0ABV7MPL3_9HYPH</name>
<comment type="caution">
    <text evidence="1">The sequence shown here is derived from an EMBL/GenBank/DDBJ whole genome shotgun (WGS) entry which is preliminary data.</text>
</comment>
<evidence type="ECO:0008006" key="3">
    <source>
        <dbReference type="Google" id="ProtNLM"/>
    </source>
</evidence>
<proteinExistence type="predicted"/>
<reference evidence="2" key="1">
    <citation type="journal article" date="2019" name="Int. J. Syst. Evol. Microbiol.">
        <title>The Global Catalogue of Microorganisms (GCM) 10K type strain sequencing project: providing services to taxonomists for standard genome sequencing and annotation.</title>
        <authorList>
            <consortium name="The Broad Institute Genomics Platform"/>
            <consortium name="The Broad Institute Genome Sequencing Center for Infectious Disease"/>
            <person name="Wu L."/>
            <person name="Ma J."/>
        </authorList>
    </citation>
    <scope>NUCLEOTIDE SEQUENCE [LARGE SCALE GENOMIC DNA]</scope>
    <source>
        <strain evidence="2">ICMP 19515</strain>
    </source>
</reference>